<protein>
    <submittedName>
        <fullName evidence="1">Uncharacterized protein</fullName>
    </submittedName>
</protein>
<dbReference type="GeneID" id="18818906"/>
<dbReference type="RefSeq" id="XP_007317517.1">
    <property type="nucleotide sequence ID" value="XM_007317455.1"/>
</dbReference>
<name>F8NVI6_SERL9</name>
<gene>
    <name evidence="1" type="ORF">SERLADRAFT_465477</name>
</gene>
<sequence length="75" mass="8714">MLPPTGVNKDRNRSPTFRLRYAHHKFCHPVFQLDSIAAHKCLQLFGSWSVPVSFANKLINLCRRTQQNPVRSHPF</sequence>
<proteinExistence type="predicted"/>
<dbReference type="Proteomes" id="UP000008064">
    <property type="component" value="Unassembled WGS sequence"/>
</dbReference>
<dbReference type="EMBL" id="GL945433">
    <property type="protein sequence ID" value="EGO25395.1"/>
    <property type="molecule type" value="Genomic_DNA"/>
</dbReference>
<evidence type="ECO:0000313" key="1">
    <source>
        <dbReference type="EMBL" id="EGO25395.1"/>
    </source>
</evidence>
<reference evidence="1" key="1">
    <citation type="submission" date="2011-04" db="EMBL/GenBank/DDBJ databases">
        <title>Evolution of plant cell wall degrading machinery underlies the functional diversity of forest fungi.</title>
        <authorList>
            <consortium name="US DOE Joint Genome Institute (JGI-PGF)"/>
            <person name="Eastwood D.C."/>
            <person name="Floudas D."/>
            <person name="Binder M."/>
            <person name="Majcherczyk A."/>
            <person name="Schneider P."/>
            <person name="Aerts A."/>
            <person name="Asiegbu F.O."/>
            <person name="Baker S.E."/>
            <person name="Barry K."/>
            <person name="Bendiksby M."/>
            <person name="Blumentritt M."/>
            <person name="Coutinho P.M."/>
            <person name="Cullen D."/>
            <person name="Cullen D."/>
            <person name="Gathman A."/>
            <person name="Goodell B."/>
            <person name="Henrissat B."/>
            <person name="Ihrmark K."/>
            <person name="Kauserud H."/>
            <person name="Kohler A."/>
            <person name="LaButti K."/>
            <person name="Lapidus A."/>
            <person name="Lavin J.L."/>
            <person name="Lee Y.-H."/>
            <person name="Lindquist E."/>
            <person name="Lilly W."/>
            <person name="Lucas S."/>
            <person name="Morin E."/>
            <person name="Murat C."/>
            <person name="Oguiza J.A."/>
            <person name="Park J."/>
            <person name="Pisabarro A.G."/>
            <person name="Riley R."/>
            <person name="Rosling A."/>
            <person name="Salamov A."/>
            <person name="Schmidt O."/>
            <person name="Schmutz J."/>
            <person name="Skrede I."/>
            <person name="Stenlid J."/>
            <person name="Wiebenga A."/>
            <person name="Xie X."/>
            <person name="Kues U."/>
            <person name="Hibbett D.S."/>
            <person name="Hoffmeister D."/>
            <person name="Hogberg N."/>
            <person name="Martin F."/>
            <person name="Grigoriev I.V."/>
            <person name="Watkinson S.C."/>
        </authorList>
    </citation>
    <scope>NUCLEOTIDE SEQUENCE</scope>
    <source>
        <strain evidence="1">S7.9</strain>
    </source>
</reference>
<dbReference type="HOGENOM" id="CLU_2672622_0_0_1"/>
<dbReference type="AlphaFoldDB" id="F8NVI6"/>
<accession>F8NVI6</accession>
<organism>
    <name type="scientific">Serpula lacrymans var. lacrymans (strain S7.9)</name>
    <name type="common">Dry rot fungus</name>
    <dbReference type="NCBI Taxonomy" id="578457"/>
    <lineage>
        <taxon>Eukaryota</taxon>
        <taxon>Fungi</taxon>
        <taxon>Dikarya</taxon>
        <taxon>Basidiomycota</taxon>
        <taxon>Agaricomycotina</taxon>
        <taxon>Agaricomycetes</taxon>
        <taxon>Agaricomycetidae</taxon>
        <taxon>Boletales</taxon>
        <taxon>Coniophorineae</taxon>
        <taxon>Serpulaceae</taxon>
        <taxon>Serpula</taxon>
    </lineage>
</organism>
<dbReference type="KEGG" id="sla:SERLADRAFT_465477"/>